<sequence length="359" mass="41165">MKDGTAPRTILTEPQDWDRWIKELRARVDRTIYHLTFQDGAEPLDPPQRPSYSSFAQNATAFTDLSTEQQKSYSIAASDYESRRREFLYETKLITAAKTTITESISKAKLISLREEETLRQWVKKLEASTAPTKGFMLERTRKLYSAHLNASKKSFLEWLARWGEIMEEADLYFLTEALTGQWLRDIAAIIRPYSDGYATIFQEESKKIDEEAALAQYRVYQSLRPGSATTQAPALTGESSSWNYQLVARKIREILEQQPEHPTSRGVKRGAGFLAGDDESSEEQQPKKKRGSRTRCKACGIPGHELSNCWTVFEELRPAQIGKNNKAYEKVQKALKEDPSLQKKVNQIRITRNQDEKK</sequence>
<protein>
    <recommendedName>
        <fullName evidence="4">CCHC-type domain-containing protein</fullName>
    </recommendedName>
</protein>
<dbReference type="OrthoDB" id="4897600at2759"/>
<dbReference type="Proteomes" id="UP000054481">
    <property type="component" value="Unassembled WGS sequence"/>
</dbReference>
<feature type="compositionally biased region" description="Basic residues" evidence="1">
    <location>
        <begin position="288"/>
        <end position="297"/>
    </location>
</feature>
<reference evidence="2 3" key="1">
    <citation type="journal article" date="2014" name="Genome Biol. Evol.">
        <title>Comparative genomics and transcriptomics analyses reveal divergent lifestyle features of nematode endoparasitic fungus Hirsutella minnesotensis.</title>
        <authorList>
            <person name="Lai Y."/>
            <person name="Liu K."/>
            <person name="Zhang X."/>
            <person name="Zhang X."/>
            <person name="Li K."/>
            <person name="Wang N."/>
            <person name="Shu C."/>
            <person name="Wu Y."/>
            <person name="Wang C."/>
            <person name="Bushley K.E."/>
            <person name="Xiang M."/>
            <person name="Liu X."/>
        </authorList>
    </citation>
    <scope>NUCLEOTIDE SEQUENCE [LARGE SCALE GENOMIC DNA]</scope>
    <source>
        <strain evidence="2 3">3608</strain>
    </source>
</reference>
<feature type="region of interest" description="Disordered" evidence="1">
    <location>
        <begin position="256"/>
        <end position="298"/>
    </location>
</feature>
<evidence type="ECO:0008006" key="4">
    <source>
        <dbReference type="Google" id="ProtNLM"/>
    </source>
</evidence>
<accession>A0A0F7ZRG3</accession>
<evidence type="ECO:0000256" key="1">
    <source>
        <dbReference type="SAM" id="MobiDB-lite"/>
    </source>
</evidence>
<gene>
    <name evidence="2" type="ORF">HIM_11056</name>
</gene>
<dbReference type="AlphaFoldDB" id="A0A0F7ZRG3"/>
<organism evidence="2 3">
    <name type="scientific">Hirsutella minnesotensis 3608</name>
    <dbReference type="NCBI Taxonomy" id="1043627"/>
    <lineage>
        <taxon>Eukaryota</taxon>
        <taxon>Fungi</taxon>
        <taxon>Dikarya</taxon>
        <taxon>Ascomycota</taxon>
        <taxon>Pezizomycotina</taxon>
        <taxon>Sordariomycetes</taxon>
        <taxon>Hypocreomycetidae</taxon>
        <taxon>Hypocreales</taxon>
        <taxon>Ophiocordycipitaceae</taxon>
        <taxon>Hirsutella</taxon>
    </lineage>
</organism>
<evidence type="ECO:0000313" key="3">
    <source>
        <dbReference type="Proteomes" id="UP000054481"/>
    </source>
</evidence>
<feature type="region of interest" description="Disordered" evidence="1">
    <location>
        <begin position="340"/>
        <end position="359"/>
    </location>
</feature>
<proteinExistence type="predicted"/>
<keyword evidence="3" id="KW-1185">Reference proteome</keyword>
<evidence type="ECO:0000313" key="2">
    <source>
        <dbReference type="EMBL" id="KJZ69563.1"/>
    </source>
</evidence>
<name>A0A0F7ZRG3_9HYPO</name>
<dbReference type="EMBL" id="KQ030702">
    <property type="protein sequence ID" value="KJZ69563.1"/>
    <property type="molecule type" value="Genomic_DNA"/>
</dbReference>